<feature type="domain" description="Fe-containing alcohol dehydrogenase-like C-terminal" evidence="1">
    <location>
        <begin position="10"/>
        <end position="199"/>
    </location>
</feature>
<proteinExistence type="predicted"/>
<comment type="caution">
    <text evidence="2">The sequence shown here is derived from an EMBL/GenBank/DDBJ whole genome shotgun (WGS) entry which is preliminary data.</text>
</comment>
<organism evidence="2 3">
    <name type="scientific">Geodia barretti</name>
    <name type="common">Barrett's horny sponge</name>
    <dbReference type="NCBI Taxonomy" id="519541"/>
    <lineage>
        <taxon>Eukaryota</taxon>
        <taxon>Metazoa</taxon>
        <taxon>Porifera</taxon>
        <taxon>Demospongiae</taxon>
        <taxon>Heteroscleromorpha</taxon>
        <taxon>Tetractinellida</taxon>
        <taxon>Astrophorina</taxon>
        <taxon>Geodiidae</taxon>
        <taxon>Geodia</taxon>
    </lineage>
</organism>
<dbReference type="PANTHER" id="PTHR11496">
    <property type="entry name" value="ALCOHOL DEHYDROGENASE"/>
    <property type="match status" value="1"/>
</dbReference>
<protein>
    <submittedName>
        <fullName evidence="2">1,3-propanediol dehydrogenase</fullName>
    </submittedName>
</protein>
<dbReference type="Proteomes" id="UP001174909">
    <property type="component" value="Unassembled WGS sequence"/>
</dbReference>
<reference evidence="2" key="1">
    <citation type="submission" date="2023-03" db="EMBL/GenBank/DDBJ databases">
        <authorList>
            <person name="Steffen K."/>
            <person name="Cardenas P."/>
        </authorList>
    </citation>
    <scope>NUCLEOTIDE SEQUENCE</scope>
</reference>
<evidence type="ECO:0000259" key="1">
    <source>
        <dbReference type="Pfam" id="PF25137"/>
    </source>
</evidence>
<name>A0AA35VT79_GEOBA</name>
<dbReference type="Gene3D" id="1.20.1090.10">
    <property type="entry name" value="Dehydroquinate synthase-like - alpha domain"/>
    <property type="match status" value="1"/>
</dbReference>
<dbReference type="InterPro" id="IPR056798">
    <property type="entry name" value="ADH_Fe_C"/>
</dbReference>
<evidence type="ECO:0000313" key="2">
    <source>
        <dbReference type="EMBL" id="CAI7991279.1"/>
    </source>
</evidence>
<dbReference type="Pfam" id="PF25137">
    <property type="entry name" value="ADH_Fe_C"/>
    <property type="match status" value="1"/>
</dbReference>
<sequence>MATTPLRILVSTAIGQLRIAVETVYSTGHNPIGDGMALHAIRLLFENLPRCKDGDIDTLLATKTACAMASLASFGGLGLNTATCHHVGGLYDVPHGEANAILLPHTMRYNLDACADRQRLIAEAIGVASSTMTDEEAGLAAADAVDGLCRELELPRTLREVGVPEDGLEYIATATLQDRSLSTNPKPVIDAGPIMEVLGAAY</sequence>
<dbReference type="PANTHER" id="PTHR11496:SF102">
    <property type="entry name" value="ALCOHOL DEHYDROGENASE 4"/>
    <property type="match status" value="1"/>
</dbReference>
<dbReference type="GO" id="GO:0004022">
    <property type="term" value="F:alcohol dehydrogenase (NAD+) activity"/>
    <property type="evidence" value="ECO:0007669"/>
    <property type="project" value="TreeGrafter"/>
</dbReference>
<accession>A0AA35VT79</accession>
<dbReference type="SUPFAM" id="SSF56796">
    <property type="entry name" value="Dehydroquinate synthase-like"/>
    <property type="match status" value="1"/>
</dbReference>
<dbReference type="AlphaFoldDB" id="A0AA35VT79"/>
<dbReference type="InterPro" id="IPR039697">
    <property type="entry name" value="Alcohol_dehydrogenase_Fe"/>
</dbReference>
<evidence type="ECO:0000313" key="3">
    <source>
        <dbReference type="Proteomes" id="UP001174909"/>
    </source>
</evidence>
<dbReference type="EMBL" id="CASHTH010000109">
    <property type="protein sequence ID" value="CAI7991279.1"/>
    <property type="molecule type" value="Genomic_DNA"/>
</dbReference>
<gene>
    <name evidence="2" type="ORF">GBAR_LOCUS680</name>
</gene>
<keyword evidence="3" id="KW-1185">Reference proteome</keyword>